<feature type="non-terminal residue" evidence="14">
    <location>
        <position position="1"/>
    </location>
</feature>
<dbReference type="PROSITE" id="PS51192">
    <property type="entry name" value="HELICASE_ATP_BIND_1"/>
    <property type="match status" value="1"/>
</dbReference>
<dbReference type="GO" id="GO:0000724">
    <property type="term" value="P:double-strand break repair via homologous recombination"/>
    <property type="evidence" value="ECO:0007669"/>
    <property type="project" value="TreeGrafter"/>
</dbReference>
<evidence type="ECO:0000313" key="14">
    <source>
        <dbReference type="EMBL" id="TVU22827.1"/>
    </source>
</evidence>
<dbReference type="OrthoDB" id="10261556at2759"/>
<protein>
    <recommendedName>
        <fullName evidence="10">ATP-dependent DNA helicase</fullName>
        <ecNumber evidence="10">5.6.2.4</ecNumber>
    </recommendedName>
</protein>
<evidence type="ECO:0000256" key="1">
    <source>
        <dbReference type="ARBA" id="ARBA00001947"/>
    </source>
</evidence>
<dbReference type="InterPro" id="IPR036390">
    <property type="entry name" value="WH_DNA-bd_sf"/>
</dbReference>
<comment type="catalytic activity">
    <reaction evidence="10">
        <text>ATP + H2O = ADP + phosphate + H(+)</text>
        <dbReference type="Rhea" id="RHEA:13065"/>
        <dbReference type="ChEBI" id="CHEBI:15377"/>
        <dbReference type="ChEBI" id="CHEBI:15378"/>
        <dbReference type="ChEBI" id="CHEBI:30616"/>
        <dbReference type="ChEBI" id="CHEBI:43474"/>
        <dbReference type="ChEBI" id="CHEBI:456216"/>
    </reaction>
</comment>
<evidence type="ECO:0000256" key="6">
    <source>
        <dbReference type="ARBA" id="ARBA00022840"/>
    </source>
</evidence>
<evidence type="ECO:0000256" key="9">
    <source>
        <dbReference type="ARBA" id="ARBA00034617"/>
    </source>
</evidence>
<keyword evidence="10" id="KW-0539">Nucleus</keyword>
<dbReference type="PANTHER" id="PTHR13710:SF120">
    <property type="entry name" value="BIFUNCTIONAL 3'-5' EXONUCLEASE_ATP-DEPENDENT HELICASE WRN"/>
    <property type="match status" value="1"/>
</dbReference>
<dbReference type="Pfam" id="PF00271">
    <property type="entry name" value="Helicase_C"/>
    <property type="match status" value="1"/>
</dbReference>
<keyword evidence="3 10" id="KW-0547">Nucleotide-binding</keyword>
<dbReference type="EMBL" id="RWGY01000026">
    <property type="protein sequence ID" value="TVU22827.1"/>
    <property type="molecule type" value="Genomic_DNA"/>
</dbReference>
<dbReference type="SUPFAM" id="SSF46785">
    <property type="entry name" value="Winged helix' DNA-binding domain"/>
    <property type="match status" value="1"/>
</dbReference>
<comment type="similarity">
    <text evidence="2 10">Belongs to the helicase family. RecQ subfamily.</text>
</comment>
<dbReference type="InterPro" id="IPR036388">
    <property type="entry name" value="WH-like_DNA-bd_sf"/>
</dbReference>
<evidence type="ECO:0000256" key="5">
    <source>
        <dbReference type="ARBA" id="ARBA00022806"/>
    </source>
</evidence>
<sequence>MEAALKKYFGYSCFRPHQKEIIQKELDGVDCLVVLATGGGKSMCYQIPPLVCGKTAVVISPLLSLMQDQVMSLTQKGIKSDFLASSQKNSQVMKHAQDGYYDVLYMTPEKATSLPKGFWEQLMRRGICLIAVDEAHCISEWGHDFRVEYKNLHLLRKFLVGVPFVALTATATGRVRDDIASSLGLINPYVYIGSFDRPNLFYGVKVCDRSSSFINVMVKDIRARCTAGESTIIYCTTIKDTEQIHASICEEGIKCGLYHGQLDSKAREQAHRSFIRDEVLVMVATIAFGMGIDKPDIRCVIHYGCPKSLESYYQESGRCGRDGLPSTCWLYYSRIDFNKADWYCAVTTDEAQRIQIRKAFMASQNYCVLATCRRRHLLNYFGEDLVMDCGNCDNCTSLKIERDLGEESKLFLSCVKQCGGKWGLNIPIYVLRGSKSRKVISNNLNRLSVYNSGKNHPHKWWKALGTMLIANGWITFFYRFLQEDVRDNYRSVSPSGYCFNLNNYNIIFILYRISYKGEGFLSENSHSQPCSLVLKLSQEMIEFEDLSGPESEECYQDSLPYPEGDQLSEVEMKLYHLLIIVRAKLSQDKGVAPYAMCGDQAIRSLAKHRPSDVERLSQIDGINQNFICKYSVIFIHSIKEMASYLELQLDSFPTDDFSRDAQIESTSMDEDDEFNEIKESVLFYVSISDGITMEEMFDNLKHTNGTLVLQAMEDLEASYEIYQTKGVYRKL</sequence>
<evidence type="ECO:0000256" key="7">
    <source>
        <dbReference type="ARBA" id="ARBA00023125"/>
    </source>
</evidence>
<comment type="cofactor">
    <cofactor evidence="1">
        <name>Zn(2+)</name>
        <dbReference type="ChEBI" id="CHEBI:29105"/>
    </cofactor>
</comment>
<dbReference type="Gene3D" id="3.40.50.300">
    <property type="entry name" value="P-loop containing nucleotide triphosphate hydrolases"/>
    <property type="match status" value="2"/>
</dbReference>
<feature type="domain" description="HRDC" evidence="11">
    <location>
        <begin position="568"/>
        <end position="648"/>
    </location>
</feature>
<dbReference type="GO" id="GO:0005737">
    <property type="term" value="C:cytoplasm"/>
    <property type="evidence" value="ECO:0007669"/>
    <property type="project" value="TreeGrafter"/>
</dbReference>
<evidence type="ECO:0000259" key="12">
    <source>
        <dbReference type="PROSITE" id="PS51192"/>
    </source>
</evidence>
<dbReference type="Pfam" id="PF16124">
    <property type="entry name" value="RecQ_Zn_bind"/>
    <property type="match status" value="1"/>
</dbReference>
<dbReference type="PROSITE" id="PS50967">
    <property type="entry name" value="HRDC"/>
    <property type="match status" value="1"/>
</dbReference>
<comment type="subcellular location">
    <subcellularLocation>
        <location evidence="10">Nucleus</location>
    </subcellularLocation>
</comment>
<organism evidence="14 15">
    <name type="scientific">Eragrostis curvula</name>
    <name type="common">weeping love grass</name>
    <dbReference type="NCBI Taxonomy" id="38414"/>
    <lineage>
        <taxon>Eukaryota</taxon>
        <taxon>Viridiplantae</taxon>
        <taxon>Streptophyta</taxon>
        <taxon>Embryophyta</taxon>
        <taxon>Tracheophyta</taxon>
        <taxon>Spermatophyta</taxon>
        <taxon>Magnoliopsida</taxon>
        <taxon>Liliopsida</taxon>
        <taxon>Poales</taxon>
        <taxon>Poaceae</taxon>
        <taxon>PACMAD clade</taxon>
        <taxon>Chloridoideae</taxon>
        <taxon>Eragrostideae</taxon>
        <taxon>Eragrostidinae</taxon>
        <taxon>Eragrostis</taxon>
    </lineage>
</organism>
<proteinExistence type="inferred from homology"/>
<dbReference type="CDD" id="cd17920">
    <property type="entry name" value="DEXHc_RecQ"/>
    <property type="match status" value="1"/>
</dbReference>
<dbReference type="SUPFAM" id="SSF47819">
    <property type="entry name" value="HRDC-like"/>
    <property type="match status" value="1"/>
</dbReference>
<dbReference type="InterPro" id="IPR044876">
    <property type="entry name" value="HRDC_dom_sf"/>
</dbReference>
<dbReference type="InterPro" id="IPR027417">
    <property type="entry name" value="P-loop_NTPase"/>
</dbReference>
<reference evidence="14 15" key="1">
    <citation type="journal article" date="2019" name="Sci. Rep.">
        <title>A high-quality genome of Eragrostis curvula grass provides insights into Poaceae evolution and supports new strategies to enhance forage quality.</title>
        <authorList>
            <person name="Carballo J."/>
            <person name="Santos B.A.C.M."/>
            <person name="Zappacosta D."/>
            <person name="Garbus I."/>
            <person name="Selva J.P."/>
            <person name="Gallo C.A."/>
            <person name="Diaz A."/>
            <person name="Albertini E."/>
            <person name="Caccamo M."/>
            <person name="Echenique V."/>
        </authorList>
    </citation>
    <scope>NUCLEOTIDE SEQUENCE [LARGE SCALE GENOMIC DNA]</scope>
    <source>
        <strain evidence="15">cv. Victoria</strain>
        <tissue evidence="14">Leaf</tissue>
    </source>
</reference>
<dbReference type="GO" id="GO:0043138">
    <property type="term" value="F:3'-5' DNA helicase activity"/>
    <property type="evidence" value="ECO:0007669"/>
    <property type="project" value="UniProtKB-EC"/>
</dbReference>
<keyword evidence="7" id="KW-0238">DNA-binding</keyword>
<keyword evidence="5 10" id="KW-0347">Helicase</keyword>
<keyword evidence="6 10" id="KW-0067">ATP-binding</keyword>
<feature type="domain" description="Helicase C-terminal" evidence="13">
    <location>
        <begin position="217"/>
        <end position="367"/>
    </location>
</feature>
<dbReference type="InterPro" id="IPR004589">
    <property type="entry name" value="DNA_helicase_ATP-dep_RecQ"/>
</dbReference>
<keyword evidence="15" id="KW-1185">Reference proteome</keyword>
<dbReference type="EC" id="5.6.2.4" evidence="10"/>
<comment type="catalytic activity">
    <reaction evidence="9 10">
        <text>Couples ATP hydrolysis with the unwinding of duplex DNA by translocating in the 3'-5' direction.</text>
        <dbReference type="EC" id="5.6.2.4"/>
    </reaction>
</comment>
<keyword evidence="4 10" id="KW-0378">Hydrolase</keyword>
<dbReference type="Proteomes" id="UP000324897">
    <property type="component" value="Unassembled WGS sequence"/>
</dbReference>
<dbReference type="InterPro" id="IPR001650">
    <property type="entry name" value="Helicase_C-like"/>
</dbReference>
<dbReference type="GO" id="GO:0005634">
    <property type="term" value="C:nucleus"/>
    <property type="evidence" value="ECO:0007669"/>
    <property type="project" value="UniProtKB-SubCell"/>
</dbReference>
<dbReference type="GO" id="GO:0009378">
    <property type="term" value="F:four-way junction helicase activity"/>
    <property type="evidence" value="ECO:0007669"/>
    <property type="project" value="TreeGrafter"/>
</dbReference>
<evidence type="ECO:0000256" key="3">
    <source>
        <dbReference type="ARBA" id="ARBA00022741"/>
    </source>
</evidence>
<dbReference type="Pfam" id="PF09382">
    <property type="entry name" value="RQC"/>
    <property type="match status" value="1"/>
</dbReference>
<evidence type="ECO:0000256" key="10">
    <source>
        <dbReference type="RuleBase" id="RU364117"/>
    </source>
</evidence>
<evidence type="ECO:0000313" key="15">
    <source>
        <dbReference type="Proteomes" id="UP000324897"/>
    </source>
</evidence>
<dbReference type="Gene3D" id="1.10.150.80">
    <property type="entry name" value="HRDC domain"/>
    <property type="match status" value="1"/>
</dbReference>
<dbReference type="InterPro" id="IPR010997">
    <property type="entry name" value="HRDC-like_sf"/>
</dbReference>
<evidence type="ECO:0000256" key="2">
    <source>
        <dbReference type="ARBA" id="ARBA00005446"/>
    </source>
</evidence>
<dbReference type="InterPro" id="IPR032284">
    <property type="entry name" value="RecQ_Zn-bd"/>
</dbReference>
<dbReference type="PANTHER" id="PTHR13710">
    <property type="entry name" value="DNA HELICASE RECQ FAMILY MEMBER"/>
    <property type="match status" value="1"/>
</dbReference>
<dbReference type="NCBIfam" id="TIGR00614">
    <property type="entry name" value="recQ_fam"/>
    <property type="match status" value="1"/>
</dbReference>
<evidence type="ECO:0000256" key="4">
    <source>
        <dbReference type="ARBA" id="ARBA00022801"/>
    </source>
</evidence>
<accession>A0A5J9UHS3</accession>
<dbReference type="SMART" id="SM00956">
    <property type="entry name" value="RQC"/>
    <property type="match status" value="1"/>
</dbReference>
<dbReference type="AlphaFoldDB" id="A0A5J9UHS3"/>
<keyword evidence="8" id="KW-0413">Isomerase</keyword>
<dbReference type="Gene3D" id="1.10.10.10">
    <property type="entry name" value="Winged helix-like DNA-binding domain superfamily/Winged helix DNA-binding domain"/>
    <property type="match status" value="1"/>
</dbReference>
<dbReference type="Gramene" id="TVU22827">
    <property type="protein sequence ID" value="TVU22827"/>
    <property type="gene ID" value="EJB05_32547"/>
</dbReference>
<evidence type="ECO:0000259" key="13">
    <source>
        <dbReference type="PROSITE" id="PS51194"/>
    </source>
</evidence>
<dbReference type="Pfam" id="PF00270">
    <property type="entry name" value="DEAD"/>
    <property type="match status" value="1"/>
</dbReference>
<dbReference type="FunFam" id="3.40.50.300:FF:001450">
    <property type="entry name" value="ATP-dependent DNA helicase"/>
    <property type="match status" value="1"/>
</dbReference>
<gene>
    <name evidence="14" type="ORF">EJB05_32547</name>
</gene>
<name>A0A5J9UHS3_9POAL</name>
<comment type="caution">
    <text evidence="14">The sequence shown here is derived from an EMBL/GenBank/DDBJ whole genome shotgun (WGS) entry which is preliminary data.</text>
</comment>
<dbReference type="GO" id="GO:0006260">
    <property type="term" value="P:DNA replication"/>
    <property type="evidence" value="ECO:0007669"/>
    <property type="project" value="InterPro"/>
</dbReference>
<dbReference type="InterPro" id="IPR018982">
    <property type="entry name" value="RQC_domain"/>
</dbReference>
<dbReference type="SMART" id="SM00490">
    <property type="entry name" value="HELICc"/>
    <property type="match status" value="1"/>
</dbReference>
<dbReference type="GO" id="GO:0003677">
    <property type="term" value="F:DNA binding"/>
    <property type="evidence" value="ECO:0007669"/>
    <property type="project" value="UniProtKB-KW"/>
</dbReference>
<dbReference type="PROSITE" id="PS51194">
    <property type="entry name" value="HELICASE_CTER"/>
    <property type="match status" value="1"/>
</dbReference>
<dbReference type="GO" id="GO:0005524">
    <property type="term" value="F:ATP binding"/>
    <property type="evidence" value="ECO:0007669"/>
    <property type="project" value="UniProtKB-KW"/>
</dbReference>
<dbReference type="InterPro" id="IPR014001">
    <property type="entry name" value="Helicase_ATP-bd"/>
</dbReference>
<dbReference type="GO" id="GO:0016887">
    <property type="term" value="F:ATP hydrolysis activity"/>
    <property type="evidence" value="ECO:0007669"/>
    <property type="project" value="RHEA"/>
</dbReference>
<dbReference type="SUPFAM" id="SSF52540">
    <property type="entry name" value="P-loop containing nucleoside triphosphate hydrolases"/>
    <property type="match status" value="1"/>
</dbReference>
<evidence type="ECO:0000256" key="8">
    <source>
        <dbReference type="ARBA" id="ARBA00023235"/>
    </source>
</evidence>
<feature type="domain" description="Helicase ATP-binding" evidence="12">
    <location>
        <begin position="22"/>
        <end position="189"/>
    </location>
</feature>
<dbReference type="SMART" id="SM00487">
    <property type="entry name" value="DEXDc"/>
    <property type="match status" value="1"/>
</dbReference>
<dbReference type="CDD" id="cd18794">
    <property type="entry name" value="SF2_C_RecQ"/>
    <property type="match status" value="1"/>
</dbReference>
<dbReference type="InterPro" id="IPR002121">
    <property type="entry name" value="HRDC_dom"/>
</dbReference>
<evidence type="ECO:0000259" key="11">
    <source>
        <dbReference type="PROSITE" id="PS50967"/>
    </source>
</evidence>
<dbReference type="GO" id="GO:0005694">
    <property type="term" value="C:chromosome"/>
    <property type="evidence" value="ECO:0007669"/>
    <property type="project" value="TreeGrafter"/>
</dbReference>
<dbReference type="Pfam" id="PF00570">
    <property type="entry name" value="HRDC"/>
    <property type="match status" value="1"/>
</dbReference>
<dbReference type="InterPro" id="IPR011545">
    <property type="entry name" value="DEAD/DEAH_box_helicase_dom"/>
</dbReference>